<proteinExistence type="inferred from homology"/>
<dbReference type="HOGENOM" id="CLU_007383_8_2_1"/>
<dbReference type="InterPro" id="IPR051164">
    <property type="entry name" value="NmrA-like_oxidored"/>
</dbReference>
<dbReference type="PANTHER" id="PTHR42748">
    <property type="entry name" value="NITROGEN METABOLITE REPRESSION PROTEIN NMRA FAMILY MEMBER"/>
    <property type="match status" value="1"/>
</dbReference>
<comment type="similarity">
    <text evidence="1">Belongs to the NmrA-type oxidoreductase family.</text>
</comment>
<dbReference type="RefSeq" id="XP_012186826.1">
    <property type="nucleotide sequence ID" value="XM_012331436.1"/>
</dbReference>
<name>R9NXB6_PSEHS</name>
<dbReference type="Proteomes" id="UP000014071">
    <property type="component" value="Unassembled WGS sequence"/>
</dbReference>
<evidence type="ECO:0000259" key="4">
    <source>
        <dbReference type="Pfam" id="PF05368"/>
    </source>
</evidence>
<dbReference type="InterPro" id="IPR036291">
    <property type="entry name" value="NAD(P)-bd_dom_sf"/>
</dbReference>
<keyword evidence="3" id="KW-0560">Oxidoreductase</keyword>
<feature type="domain" description="NmrA-like" evidence="4">
    <location>
        <begin position="5"/>
        <end position="283"/>
    </location>
</feature>
<dbReference type="GO" id="GO:0005634">
    <property type="term" value="C:nucleus"/>
    <property type="evidence" value="ECO:0007669"/>
    <property type="project" value="TreeGrafter"/>
</dbReference>
<evidence type="ECO:0000313" key="6">
    <source>
        <dbReference type="Proteomes" id="UP000014071"/>
    </source>
</evidence>
<accession>R9NXB6</accession>
<evidence type="ECO:0000256" key="2">
    <source>
        <dbReference type="ARBA" id="ARBA00022857"/>
    </source>
</evidence>
<evidence type="ECO:0000256" key="1">
    <source>
        <dbReference type="ARBA" id="ARBA00006328"/>
    </source>
</evidence>
<keyword evidence="6" id="KW-1185">Reference proteome</keyword>
<dbReference type="PANTHER" id="PTHR42748:SF30">
    <property type="entry name" value="NMRA-LIKE DOMAIN-CONTAINING PROTEIN"/>
    <property type="match status" value="1"/>
</dbReference>
<dbReference type="SUPFAM" id="SSF51735">
    <property type="entry name" value="NAD(P)-binding Rossmann-fold domains"/>
    <property type="match status" value="1"/>
</dbReference>
<protein>
    <submittedName>
        <fullName evidence="5">Dehydrogenase</fullName>
    </submittedName>
</protein>
<dbReference type="Gene3D" id="3.90.25.10">
    <property type="entry name" value="UDP-galactose 4-epimerase, domain 1"/>
    <property type="match status" value="1"/>
</dbReference>
<keyword evidence="2" id="KW-0521">NADP</keyword>
<dbReference type="STRING" id="1305764.R9NXB6"/>
<dbReference type="eggNOG" id="ENOG502R80G">
    <property type="taxonomic scope" value="Eukaryota"/>
</dbReference>
<gene>
    <name evidence="5" type="ORF">PHSY_000803</name>
</gene>
<evidence type="ECO:0000256" key="3">
    <source>
        <dbReference type="ARBA" id="ARBA00023002"/>
    </source>
</evidence>
<reference evidence="6" key="1">
    <citation type="journal article" date="2013" name="Genome Announc.">
        <title>Draft genome sequence of the basidiomycetous yeast-like fungus Pseudozyma hubeiensis SY62, which produces an abundant amount of the biosurfactant mannosylerythritol lipids.</title>
        <authorList>
            <person name="Konishi M."/>
            <person name="Hatada Y."/>
            <person name="Horiuchi J."/>
        </authorList>
    </citation>
    <scope>NUCLEOTIDE SEQUENCE [LARGE SCALE GENOMIC DNA]</scope>
    <source>
        <strain evidence="6">SY62</strain>
    </source>
</reference>
<dbReference type="EMBL" id="DF238774">
    <property type="protein sequence ID" value="GAC93239.1"/>
    <property type="molecule type" value="Genomic_DNA"/>
</dbReference>
<dbReference type="Gene3D" id="3.40.50.720">
    <property type="entry name" value="NAD(P)-binding Rossmann-like Domain"/>
    <property type="match status" value="1"/>
</dbReference>
<sequence>MSSGKRLLTVFGATGQQGGSLIRTVLKTPALSSRYSLRGVTRDTSKPAAQDLAKQGVDVVRANLDDVASLKEALKGSYGVFAVTNFWESMDGAKETQQGRNIVDASIATGVKHLVISSLHNVNKLTNGSLHVPHFDSKAAIDDYAESVRQDKIDISYYHPAFFLQNFDGMAQKGEDGSYSITLPINPSTRVPFIDAVADTGKWVASIFEAGAVANGQKVQAVSFWSDMQSFSSDLGSALGKKVTYNNVPADVFKSFLPAAIADELTENMKLIDQYSYYGKDSEKAQPESDALLLKDLPLASVKSWVSTSKLQ</sequence>
<dbReference type="AlphaFoldDB" id="R9NXB6"/>
<organism evidence="5 6">
    <name type="scientific">Pseudozyma hubeiensis (strain SY62)</name>
    <name type="common">Yeast</name>
    <dbReference type="NCBI Taxonomy" id="1305764"/>
    <lineage>
        <taxon>Eukaryota</taxon>
        <taxon>Fungi</taxon>
        <taxon>Dikarya</taxon>
        <taxon>Basidiomycota</taxon>
        <taxon>Ustilaginomycotina</taxon>
        <taxon>Ustilaginomycetes</taxon>
        <taxon>Ustilaginales</taxon>
        <taxon>Ustilaginaceae</taxon>
        <taxon>Pseudozyma</taxon>
    </lineage>
</organism>
<dbReference type="CDD" id="cd05251">
    <property type="entry name" value="NmrA_like_SDR_a"/>
    <property type="match status" value="1"/>
</dbReference>
<dbReference type="OrthoDB" id="300709at2759"/>
<evidence type="ECO:0000313" key="5">
    <source>
        <dbReference type="EMBL" id="GAC93239.1"/>
    </source>
</evidence>
<dbReference type="GO" id="GO:0016491">
    <property type="term" value="F:oxidoreductase activity"/>
    <property type="evidence" value="ECO:0007669"/>
    <property type="project" value="UniProtKB-KW"/>
</dbReference>
<dbReference type="InterPro" id="IPR008030">
    <property type="entry name" value="NmrA-like"/>
</dbReference>
<dbReference type="Pfam" id="PF05368">
    <property type="entry name" value="NmrA"/>
    <property type="match status" value="1"/>
</dbReference>
<dbReference type="GeneID" id="24106105"/>